<proteinExistence type="predicted"/>
<dbReference type="PANTHER" id="PTHR12100">
    <property type="entry name" value="SEC10"/>
    <property type="match status" value="1"/>
</dbReference>
<reference evidence="2" key="1">
    <citation type="journal article" date="2009" name="Curr. Biol.">
        <title>Mechanistic plasticity of sexual reproduction and meiosis in the Candida pathogenic species complex.</title>
        <authorList>
            <person name="Reedy J.L."/>
            <person name="Floyd A.M."/>
            <person name="Heitman J."/>
        </authorList>
    </citation>
    <scope>NUCLEOTIDE SEQUENCE</scope>
    <source>
        <strain evidence="2">NRRL Y-2075</strain>
    </source>
</reference>
<dbReference type="Pfam" id="PF00646">
    <property type="entry name" value="F-box"/>
    <property type="match status" value="1"/>
</dbReference>
<dbReference type="Gene3D" id="1.20.1280.50">
    <property type="match status" value="1"/>
</dbReference>
<name>C5HU38_PICGM</name>
<sequence length="793" mass="90693">MSKVIWNNDIDAYNPQVMPLSVARNIAKYLPIKDLLSFAQVSRNTYKAVRNHNLWVGKLKEMNLWNTAIDPGDGHIVLPRELSNPLTCMDTIYKVPKLARSQVISIYKALATYYYDLASNKPYDKLKLFKDFTTPQQQSLILRNLLRFNNIDYDDGSRTTIRDKISLLIEIFENALLRELEIHFDLGDYEKAGKFVDVLVDLQNDQTIIDFFIQKTILDNNEGMLNSESFDAEKAFTIADDEALSYTINPQFFDDIIEKIAEIFNKEAEIIDQLFPPKVPMMFKVCEELIANHLTDIFISIIEASRKKKLYLTMCPMLYEQLTITLITKLKPCENMGPSYGHLVRELIDMAYESVAVEYMREELSVFRNNAQECIDEWKASIIKREEETTNNILQHVRLESKNDLLTSFRKVFTITGSSKTNAETEEKENYSEVQAKVKILSENIKSLGTTLSLEVATTILNDAKISLNHLLKFRDYTIAALRNDFFASMQELFITAIEAIGNDHLKPGFDKALRYLGTYSSSKVKEVAKETNNIVGQEEPLILFYELINMADLMIQMIDIFYKQEMRAKKIIAHENSILNPSLQKKNKLEGVVDNYVATGLNIGIEILVAQIENTFQNERTAADYDPPPNFVFEGPTKAARKVVDILDQNFDVLVDCAEKSVVEVFQQEIAERFFQAIVKSLKNSVVSVSGAINVIADLNLYYDFILTHIKTNKKMVLPLFQSLKKVGNLYLISGEDSKAIGKLVSDLSKFNGIFNQEEIYEFVQRRKDWLVVKKDVEKVMYGLGLGDCSIA</sequence>
<dbReference type="GO" id="GO:0006893">
    <property type="term" value="P:Golgi to plasma membrane transport"/>
    <property type="evidence" value="ECO:0007669"/>
    <property type="project" value="TreeGrafter"/>
</dbReference>
<dbReference type="CDD" id="cd09917">
    <property type="entry name" value="F-box_SF"/>
    <property type="match status" value="1"/>
</dbReference>
<dbReference type="SUPFAM" id="SSF81383">
    <property type="entry name" value="F-box domain"/>
    <property type="match status" value="1"/>
</dbReference>
<evidence type="ECO:0000313" key="2">
    <source>
        <dbReference type="EMBL" id="ACS29274.1"/>
    </source>
</evidence>
<dbReference type="GO" id="GO:0006887">
    <property type="term" value="P:exocytosis"/>
    <property type="evidence" value="ECO:0007669"/>
    <property type="project" value="TreeGrafter"/>
</dbReference>
<dbReference type="EMBL" id="FJ524851">
    <property type="protein sequence ID" value="ACS29274.1"/>
    <property type="molecule type" value="Genomic_DNA"/>
</dbReference>
<protein>
    <submittedName>
        <fullName evidence="2">Rcy1</fullName>
    </submittedName>
</protein>
<dbReference type="InterPro" id="IPR001810">
    <property type="entry name" value="F-box_dom"/>
</dbReference>
<dbReference type="PROSITE" id="PS50181">
    <property type="entry name" value="FBOX"/>
    <property type="match status" value="1"/>
</dbReference>
<dbReference type="Pfam" id="PF07393">
    <property type="entry name" value="Sec10_HB"/>
    <property type="match status" value="1"/>
</dbReference>
<dbReference type="GO" id="GO:0000145">
    <property type="term" value="C:exocyst"/>
    <property type="evidence" value="ECO:0007669"/>
    <property type="project" value="TreeGrafter"/>
</dbReference>
<dbReference type="InterPro" id="IPR048627">
    <property type="entry name" value="Sec10_HB"/>
</dbReference>
<dbReference type="InterPro" id="IPR009976">
    <property type="entry name" value="Sec10-like"/>
</dbReference>
<dbReference type="PANTHER" id="PTHR12100:SF1">
    <property type="entry name" value="RECYCLIN-1"/>
    <property type="match status" value="1"/>
</dbReference>
<dbReference type="VEuPathDB" id="FungiDB:PGUG_03406"/>
<dbReference type="InterPro" id="IPR036047">
    <property type="entry name" value="F-box-like_dom_sf"/>
</dbReference>
<organism evidence="2">
    <name type="scientific">Meyerozyma guilliermondii</name>
    <name type="common">Yeast</name>
    <name type="synonym">Candida guilliermondii</name>
    <dbReference type="NCBI Taxonomy" id="4929"/>
    <lineage>
        <taxon>Eukaryota</taxon>
        <taxon>Fungi</taxon>
        <taxon>Dikarya</taxon>
        <taxon>Ascomycota</taxon>
        <taxon>Saccharomycotina</taxon>
        <taxon>Pichiomycetes</taxon>
        <taxon>Debaryomycetaceae</taxon>
        <taxon>Meyerozyma</taxon>
    </lineage>
</organism>
<dbReference type="SMART" id="SM00256">
    <property type="entry name" value="FBOX"/>
    <property type="match status" value="1"/>
</dbReference>
<evidence type="ECO:0000259" key="1">
    <source>
        <dbReference type="PROSITE" id="PS50181"/>
    </source>
</evidence>
<accession>C5HU38</accession>
<gene>
    <name evidence="2" type="primary">RCY1</name>
</gene>
<dbReference type="AlphaFoldDB" id="C5HU38"/>
<feature type="domain" description="F-box" evidence="1">
    <location>
        <begin position="12"/>
        <end position="58"/>
    </location>
</feature>